<dbReference type="Proteomes" id="UP000663193">
    <property type="component" value="Chromosome 9"/>
</dbReference>
<name>A0A7U2F805_PHANO</name>
<dbReference type="InterPro" id="IPR036736">
    <property type="entry name" value="ACP-like_sf"/>
</dbReference>
<proteinExistence type="predicted"/>
<gene>
    <name evidence="4" type="ORF">JI435_066770</name>
</gene>
<evidence type="ECO:0000313" key="5">
    <source>
        <dbReference type="Proteomes" id="UP000663193"/>
    </source>
</evidence>
<feature type="domain" description="Carrier" evidence="3">
    <location>
        <begin position="127"/>
        <end position="206"/>
    </location>
</feature>
<keyword evidence="1" id="KW-0596">Phosphopantetheine</keyword>
<protein>
    <recommendedName>
        <fullName evidence="3">Carrier domain-containing protein</fullName>
    </recommendedName>
</protein>
<keyword evidence="5" id="KW-1185">Reference proteome</keyword>
<accession>A0A7U2F805</accession>
<dbReference type="Pfam" id="PF23297">
    <property type="entry name" value="ACP_SdgA_C"/>
    <property type="match status" value="1"/>
</dbReference>
<evidence type="ECO:0000256" key="2">
    <source>
        <dbReference type="ARBA" id="ARBA00022553"/>
    </source>
</evidence>
<dbReference type="Gene3D" id="1.10.1200.10">
    <property type="entry name" value="ACP-like"/>
    <property type="match status" value="1"/>
</dbReference>
<organism evidence="4 5">
    <name type="scientific">Phaeosphaeria nodorum (strain SN15 / ATCC MYA-4574 / FGSC 10173)</name>
    <name type="common">Glume blotch fungus</name>
    <name type="synonym">Parastagonospora nodorum</name>
    <dbReference type="NCBI Taxonomy" id="321614"/>
    <lineage>
        <taxon>Eukaryota</taxon>
        <taxon>Fungi</taxon>
        <taxon>Dikarya</taxon>
        <taxon>Ascomycota</taxon>
        <taxon>Pezizomycotina</taxon>
        <taxon>Dothideomycetes</taxon>
        <taxon>Pleosporomycetidae</taxon>
        <taxon>Pleosporales</taxon>
        <taxon>Pleosporineae</taxon>
        <taxon>Phaeosphaeriaceae</taxon>
        <taxon>Parastagonospora</taxon>
    </lineage>
</organism>
<reference evidence="5" key="1">
    <citation type="journal article" date="2021" name="BMC Genomics">
        <title>Chromosome-level genome assembly and manually-curated proteome of model necrotroph Parastagonospora nodorum Sn15 reveals a genome-wide trove of candidate effector homologs, and redundancy of virulence-related functions within an accessory chromosome.</title>
        <authorList>
            <person name="Bertazzoni S."/>
            <person name="Jones D.A.B."/>
            <person name="Phan H.T."/>
            <person name="Tan K.-C."/>
            <person name="Hane J.K."/>
        </authorList>
    </citation>
    <scope>NUCLEOTIDE SEQUENCE [LARGE SCALE GENOMIC DNA]</scope>
    <source>
        <strain evidence="5">SN15 / ATCC MYA-4574 / FGSC 10173)</strain>
    </source>
</reference>
<dbReference type="KEGG" id="pno:SNOG_06677"/>
<dbReference type="PROSITE" id="PS50075">
    <property type="entry name" value="CARRIER"/>
    <property type="match status" value="1"/>
</dbReference>
<dbReference type="SUPFAM" id="SSF47336">
    <property type="entry name" value="ACP-like"/>
    <property type="match status" value="1"/>
</dbReference>
<dbReference type="InterPro" id="IPR009081">
    <property type="entry name" value="PP-bd_ACP"/>
</dbReference>
<evidence type="ECO:0000256" key="1">
    <source>
        <dbReference type="ARBA" id="ARBA00022450"/>
    </source>
</evidence>
<dbReference type="EMBL" id="CP069031">
    <property type="protein sequence ID" value="QRC99348.1"/>
    <property type="molecule type" value="Genomic_DNA"/>
</dbReference>
<evidence type="ECO:0000313" key="4">
    <source>
        <dbReference type="EMBL" id="QRC99348.1"/>
    </source>
</evidence>
<dbReference type="InterPro" id="IPR006162">
    <property type="entry name" value="Ppantetheine_attach_site"/>
</dbReference>
<dbReference type="AlphaFoldDB" id="A0A7U2F805"/>
<sequence>MVLGVGVVAQNLGLKESLKLKGMYGIDEEALLDAFQVAIIEQKHQTQNQSEHMNHLVVGLDAAELCKASRQAEGEVDAFWSADPRFSTLMHTMNVYSGGDKEGEDEAGSIVQSLRAAGTELPAKVVRLVCDHFITKLARVLLVKEMEWGQENNAERSIASYGVDSMIGAELRNWIFKELALDIAFQQLLSPSLTITKFAELVCNAQGIIVQEI</sequence>
<dbReference type="VEuPathDB" id="FungiDB:JI435_066770"/>
<dbReference type="OrthoDB" id="3799923at2759"/>
<dbReference type="RefSeq" id="XP_001797039.1">
    <property type="nucleotide sequence ID" value="XM_001796987.1"/>
</dbReference>
<evidence type="ECO:0000259" key="3">
    <source>
        <dbReference type="PROSITE" id="PS50075"/>
    </source>
</evidence>
<keyword evidence="2" id="KW-0597">Phosphoprotein</keyword>
<dbReference type="PROSITE" id="PS00012">
    <property type="entry name" value="PHOSPHOPANTETHEINE"/>
    <property type="match status" value="1"/>
</dbReference>